<organism evidence="2 3">
    <name type="scientific">Coleofasciculus chthonoplastes PCC 7420</name>
    <dbReference type="NCBI Taxonomy" id="118168"/>
    <lineage>
        <taxon>Bacteria</taxon>
        <taxon>Bacillati</taxon>
        <taxon>Cyanobacteriota</taxon>
        <taxon>Cyanophyceae</taxon>
        <taxon>Coleofasciculales</taxon>
        <taxon>Coleofasciculaceae</taxon>
        <taxon>Coleofasciculus</taxon>
    </lineage>
</organism>
<evidence type="ECO:0000313" key="3">
    <source>
        <dbReference type="Proteomes" id="UP000003835"/>
    </source>
</evidence>
<sequence length="46" mass="5054">MNPILTSNLASFLPGNETKAKLNKRRKSKATQSTQTNVQPLNLLGE</sequence>
<evidence type="ECO:0000256" key="1">
    <source>
        <dbReference type="SAM" id="MobiDB-lite"/>
    </source>
</evidence>
<dbReference type="AlphaFoldDB" id="B4VR05"/>
<dbReference type="EMBL" id="DS989848">
    <property type="protein sequence ID" value="EDX75697.1"/>
    <property type="molecule type" value="Genomic_DNA"/>
</dbReference>
<name>B4VR05_9CYAN</name>
<proteinExistence type="predicted"/>
<feature type="region of interest" description="Disordered" evidence="1">
    <location>
        <begin position="1"/>
        <end position="46"/>
    </location>
</feature>
<keyword evidence="3" id="KW-1185">Reference proteome</keyword>
<dbReference type="HOGENOM" id="CLU_3182447_0_0_3"/>
<evidence type="ECO:0000313" key="2">
    <source>
        <dbReference type="EMBL" id="EDX75697.1"/>
    </source>
</evidence>
<accession>B4VR05</accession>
<protein>
    <submittedName>
        <fullName evidence="2">Uncharacterized protein</fullName>
    </submittedName>
</protein>
<dbReference type="Proteomes" id="UP000003835">
    <property type="component" value="Unassembled WGS sequence"/>
</dbReference>
<gene>
    <name evidence="2" type="ORF">MC7420_6352</name>
</gene>
<feature type="compositionally biased region" description="Polar residues" evidence="1">
    <location>
        <begin position="30"/>
        <end position="40"/>
    </location>
</feature>
<feature type="compositionally biased region" description="Polar residues" evidence="1">
    <location>
        <begin position="1"/>
        <end position="10"/>
    </location>
</feature>
<reference evidence="2 3" key="1">
    <citation type="submission" date="2008-07" db="EMBL/GenBank/DDBJ databases">
        <authorList>
            <person name="Tandeau de Marsac N."/>
            <person name="Ferriera S."/>
            <person name="Johnson J."/>
            <person name="Kravitz S."/>
            <person name="Beeson K."/>
            <person name="Sutton G."/>
            <person name="Rogers Y.-H."/>
            <person name="Friedman R."/>
            <person name="Frazier M."/>
            <person name="Venter J.C."/>
        </authorList>
    </citation>
    <scope>NUCLEOTIDE SEQUENCE [LARGE SCALE GENOMIC DNA]</scope>
    <source>
        <strain evidence="2 3">PCC 7420</strain>
    </source>
</reference>